<evidence type="ECO:0000313" key="1">
    <source>
        <dbReference type="EMBL" id="MVN20857.1"/>
    </source>
</evidence>
<evidence type="ECO:0000313" key="2">
    <source>
        <dbReference type="Proteomes" id="UP000462014"/>
    </source>
</evidence>
<comment type="caution">
    <text evidence="1">The sequence shown here is derived from an EMBL/GenBank/DDBJ whole genome shotgun (WGS) entry which is preliminary data.</text>
</comment>
<organism evidence="1 2">
    <name type="scientific">Mucilaginibacter arboris</name>
    <dbReference type="NCBI Taxonomy" id="2682090"/>
    <lineage>
        <taxon>Bacteria</taxon>
        <taxon>Pseudomonadati</taxon>
        <taxon>Bacteroidota</taxon>
        <taxon>Sphingobacteriia</taxon>
        <taxon>Sphingobacteriales</taxon>
        <taxon>Sphingobacteriaceae</taxon>
        <taxon>Mucilaginibacter</taxon>
    </lineage>
</organism>
<dbReference type="EMBL" id="WPIK01000004">
    <property type="protein sequence ID" value="MVN20857.1"/>
    <property type="molecule type" value="Genomic_DNA"/>
</dbReference>
<reference evidence="1 2" key="1">
    <citation type="submission" date="2019-12" db="EMBL/GenBank/DDBJ databases">
        <title>Mucilaginibacter sp. HMF7410 genome sequencing and assembly.</title>
        <authorList>
            <person name="Kang H."/>
            <person name="Cha I."/>
            <person name="Kim H."/>
            <person name="Joh K."/>
        </authorList>
    </citation>
    <scope>NUCLEOTIDE SEQUENCE [LARGE SCALE GENOMIC DNA]</scope>
    <source>
        <strain evidence="1 2">HMF7410</strain>
    </source>
</reference>
<dbReference type="AlphaFoldDB" id="A0A7K1SUC1"/>
<dbReference type="Gene3D" id="2.60.40.3680">
    <property type="match status" value="1"/>
</dbReference>
<dbReference type="Proteomes" id="UP000462014">
    <property type="component" value="Unassembled WGS sequence"/>
</dbReference>
<sequence>MSKYLLLLILFNLIGLFTYADIIPNPINVKGIVPAQPVNIQMVSELVTVDLYKDSSFVECVFNMHNFDKAQDLEIGFPIMNFYLWSSNLSESLTSQKTKNQFEVFVRENKINKVDIFVPQNLLSMLSGHDGQERYKLLQDYQNQNKPWYLWKVHFDQNESLKIIVKYRLPSGAVKSNRFFNYLLSTGAAWKGPIENAKVVVNLKNIPTDQLLSTTPKEHFKINGQQLIWNFKNLQPTIKDDIFIKYEAVKGQYKSFMDKLPVWYIDGKKYLSSNIPSIQPIDIASIEATRKNPADKNGAVIVYTKTYALENLKNKIKTIDRSTWNILRKETVNSIMDNYQFEINKQPVSRSDIFKKMLFVDTLKITRIRIERNLTNKKMLLLNVEQF</sequence>
<protein>
    <submittedName>
        <fullName evidence="1">Uncharacterized protein</fullName>
    </submittedName>
</protein>
<gene>
    <name evidence="1" type="ORF">GO621_04830</name>
</gene>
<proteinExistence type="predicted"/>
<dbReference type="RefSeq" id="WP_157564726.1">
    <property type="nucleotide sequence ID" value="NZ_WPIK01000004.1"/>
</dbReference>
<keyword evidence="2" id="KW-1185">Reference proteome</keyword>
<name>A0A7K1SUC1_9SPHI</name>
<accession>A0A7K1SUC1</accession>